<protein>
    <submittedName>
        <fullName evidence="1">Uncharacterized protein</fullName>
    </submittedName>
</protein>
<dbReference type="EMBL" id="AXCM01002830">
    <property type="status" value="NOT_ANNOTATED_CDS"/>
    <property type="molecule type" value="Genomic_DNA"/>
</dbReference>
<sequence>MISQRIGDDQQTRLTECRLDLVSECTGREASSNWGCLGVVKQRDSIGIYLLVELGREILTDLTPAMIYQMLKEFRIPACAYLSRVLDAGNATSGQQQLFVRAAQIDDMDTVRATLVHVLLHLEVHRGASDVSRRDQHLGDIVLLKGHNI</sequence>
<evidence type="ECO:0000313" key="1">
    <source>
        <dbReference type="EnsemblMetazoa" id="ACUA011720-PA"/>
    </source>
</evidence>
<accession>A0A182M7Z7</accession>
<dbReference type="EnsemblMetazoa" id="ACUA011720-RA">
    <property type="protein sequence ID" value="ACUA011720-PA"/>
    <property type="gene ID" value="ACUA011720"/>
</dbReference>
<dbReference type="VEuPathDB" id="VectorBase:ACUA011720"/>
<evidence type="ECO:0000313" key="2">
    <source>
        <dbReference type="Proteomes" id="UP000075883"/>
    </source>
</evidence>
<name>A0A182M7Z7_9DIPT</name>
<dbReference type="AlphaFoldDB" id="A0A182M7Z7"/>
<organism evidence="1 2">
    <name type="scientific">Anopheles culicifacies</name>
    <dbReference type="NCBI Taxonomy" id="139723"/>
    <lineage>
        <taxon>Eukaryota</taxon>
        <taxon>Metazoa</taxon>
        <taxon>Ecdysozoa</taxon>
        <taxon>Arthropoda</taxon>
        <taxon>Hexapoda</taxon>
        <taxon>Insecta</taxon>
        <taxon>Pterygota</taxon>
        <taxon>Neoptera</taxon>
        <taxon>Endopterygota</taxon>
        <taxon>Diptera</taxon>
        <taxon>Nematocera</taxon>
        <taxon>Culicoidea</taxon>
        <taxon>Culicidae</taxon>
        <taxon>Anophelinae</taxon>
        <taxon>Anopheles</taxon>
        <taxon>culicifacies species complex</taxon>
    </lineage>
</organism>
<reference evidence="2" key="1">
    <citation type="submission" date="2013-09" db="EMBL/GenBank/DDBJ databases">
        <title>The Genome Sequence of Anopheles culicifacies species A.</title>
        <authorList>
            <consortium name="The Broad Institute Genomics Platform"/>
            <person name="Neafsey D.E."/>
            <person name="Besansky N."/>
            <person name="Howell P."/>
            <person name="Walton C."/>
            <person name="Young S.K."/>
            <person name="Zeng Q."/>
            <person name="Gargeya S."/>
            <person name="Fitzgerald M."/>
            <person name="Haas B."/>
            <person name="Abouelleil A."/>
            <person name="Allen A.W."/>
            <person name="Alvarado L."/>
            <person name="Arachchi H.M."/>
            <person name="Berlin A.M."/>
            <person name="Chapman S.B."/>
            <person name="Gainer-Dewar J."/>
            <person name="Goldberg J."/>
            <person name="Griggs A."/>
            <person name="Gujja S."/>
            <person name="Hansen M."/>
            <person name="Howarth C."/>
            <person name="Imamovic A."/>
            <person name="Ireland A."/>
            <person name="Larimer J."/>
            <person name="McCowan C."/>
            <person name="Murphy C."/>
            <person name="Pearson M."/>
            <person name="Poon T.W."/>
            <person name="Priest M."/>
            <person name="Roberts A."/>
            <person name="Saif S."/>
            <person name="Shea T."/>
            <person name="Sisk P."/>
            <person name="Sykes S."/>
            <person name="Wortman J."/>
            <person name="Nusbaum C."/>
            <person name="Birren B."/>
        </authorList>
    </citation>
    <scope>NUCLEOTIDE SEQUENCE [LARGE SCALE GENOMIC DNA]</scope>
    <source>
        <strain evidence="2">A-37</strain>
    </source>
</reference>
<dbReference type="Proteomes" id="UP000075883">
    <property type="component" value="Unassembled WGS sequence"/>
</dbReference>
<reference evidence="1" key="2">
    <citation type="submission" date="2020-05" db="UniProtKB">
        <authorList>
            <consortium name="EnsemblMetazoa"/>
        </authorList>
    </citation>
    <scope>IDENTIFICATION</scope>
    <source>
        <strain evidence="1">A-37</strain>
    </source>
</reference>
<keyword evidence="2" id="KW-1185">Reference proteome</keyword>
<proteinExistence type="predicted"/>